<keyword evidence="3" id="KW-0378">Hydrolase</keyword>
<reference evidence="3 4" key="1">
    <citation type="journal article" date="2014" name="Int. J. Syst. Evol. Microbiol.">
        <title>Nocardioides zeae sp. nov., isolated from the stem of Zea mays.</title>
        <authorList>
            <person name="Glaeser S.P."/>
            <person name="McInroy J.A."/>
            <person name="Busse H.J."/>
            <person name="Kampfer P."/>
        </authorList>
    </citation>
    <scope>NUCLEOTIDE SEQUENCE [LARGE SCALE GENOMIC DNA]</scope>
    <source>
        <strain evidence="3 4">JCM 30728</strain>
    </source>
</reference>
<dbReference type="InterPro" id="IPR011856">
    <property type="entry name" value="tRNA_endonuc-like_dom_sf"/>
</dbReference>
<comment type="caution">
    <text evidence="3">The sequence shown here is derived from an EMBL/GenBank/DDBJ whole genome shotgun (WGS) entry which is preliminary data.</text>
</comment>
<dbReference type="GO" id="GO:0003677">
    <property type="term" value="F:DNA binding"/>
    <property type="evidence" value="ECO:0007669"/>
    <property type="project" value="InterPro"/>
</dbReference>
<evidence type="ECO:0000259" key="2">
    <source>
        <dbReference type="Pfam" id="PF04471"/>
    </source>
</evidence>
<accession>A0A6P0HG93</accession>
<name>A0A6P0HG93_9ACTN</name>
<feature type="domain" description="Restriction endonuclease type IV Mrr" evidence="2">
    <location>
        <begin position="11"/>
        <end position="110"/>
    </location>
</feature>
<dbReference type="InterPro" id="IPR007560">
    <property type="entry name" value="Restrct_endonuc_IV_Mrr"/>
</dbReference>
<dbReference type="Gene3D" id="3.40.1350.10">
    <property type="match status" value="1"/>
</dbReference>
<dbReference type="RefSeq" id="WP_163771041.1">
    <property type="nucleotide sequence ID" value="NZ_JAAGXA010000003.1"/>
</dbReference>
<dbReference type="Proteomes" id="UP000468687">
    <property type="component" value="Unassembled WGS sequence"/>
</dbReference>
<evidence type="ECO:0000313" key="3">
    <source>
        <dbReference type="EMBL" id="NEN77658.1"/>
    </source>
</evidence>
<sequence length="296" mass="32735">MADAHGARAVVSWRDAEKNAAHWMRMWGFKDAHVTGPGSDGGVDVRATGALAQVKMEAQPTGRPVVQRLVGARGRDISMRLFFFTAAGYSRSAVTYANELRVALFRYDTLGHVVAVNGAAQRILDAARLPTPGPPHHEPGMTVIEASDPEDLDEFFFRASLADVARALHQMNRMDGGEHRLASEHAGGSVRMTIAPGWVREYAGLVSFTAEVRYVERGSCPLVRLRWSSYSAQTTEGRRSLDRVIDDAAVGIERAHDLLTQLLGEPDVRPRPRHTPPRPDPSRPSRRRWFGAWSRP</sequence>
<protein>
    <submittedName>
        <fullName evidence="3">Restriction endonuclease</fullName>
    </submittedName>
</protein>
<keyword evidence="3" id="KW-0255">Endonuclease</keyword>
<keyword evidence="3" id="KW-0540">Nuclease</keyword>
<dbReference type="Pfam" id="PF04471">
    <property type="entry name" value="Mrr_cat"/>
    <property type="match status" value="1"/>
</dbReference>
<keyword evidence="4" id="KW-1185">Reference proteome</keyword>
<gene>
    <name evidence="3" type="ORF">G3T38_05140</name>
</gene>
<dbReference type="SUPFAM" id="SSF52980">
    <property type="entry name" value="Restriction endonuclease-like"/>
    <property type="match status" value="1"/>
</dbReference>
<evidence type="ECO:0000313" key="4">
    <source>
        <dbReference type="Proteomes" id="UP000468687"/>
    </source>
</evidence>
<dbReference type="InterPro" id="IPR011335">
    <property type="entry name" value="Restrct_endonuc-II-like"/>
</dbReference>
<evidence type="ECO:0000256" key="1">
    <source>
        <dbReference type="SAM" id="MobiDB-lite"/>
    </source>
</evidence>
<feature type="region of interest" description="Disordered" evidence="1">
    <location>
        <begin position="264"/>
        <end position="296"/>
    </location>
</feature>
<proteinExistence type="predicted"/>
<dbReference type="GO" id="GO:0009307">
    <property type="term" value="P:DNA restriction-modification system"/>
    <property type="evidence" value="ECO:0007669"/>
    <property type="project" value="InterPro"/>
</dbReference>
<dbReference type="AlphaFoldDB" id="A0A6P0HG93"/>
<organism evidence="3 4">
    <name type="scientific">Nocardioides zeae</name>
    <dbReference type="NCBI Taxonomy" id="1457234"/>
    <lineage>
        <taxon>Bacteria</taxon>
        <taxon>Bacillati</taxon>
        <taxon>Actinomycetota</taxon>
        <taxon>Actinomycetes</taxon>
        <taxon>Propionibacteriales</taxon>
        <taxon>Nocardioidaceae</taxon>
        <taxon>Nocardioides</taxon>
    </lineage>
</organism>
<dbReference type="EMBL" id="JAAGXA010000003">
    <property type="protein sequence ID" value="NEN77658.1"/>
    <property type="molecule type" value="Genomic_DNA"/>
</dbReference>
<dbReference type="GO" id="GO:0004519">
    <property type="term" value="F:endonuclease activity"/>
    <property type="evidence" value="ECO:0007669"/>
    <property type="project" value="UniProtKB-KW"/>
</dbReference>